<dbReference type="AlphaFoldDB" id="M5DW54"/>
<dbReference type="STRING" id="187493.CN03_16355"/>
<dbReference type="EMBL" id="HF680312">
    <property type="protein sequence ID" value="CCU73662.1"/>
    <property type="molecule type" value="Genomic_DNA"/>
</dbReference>
<gene>
    <name evidence="2" type="ORF">TOL_3272</name>
</gene>
<dbReference type="KEGG" id="tol:TOL_3272"/>
<proteinExistence type="predicted"/>
<feature type="signal peptide" evidence="1">
    <location>
        <begin position="1"/>
        <end position="32"/>
    </location>
</feature>
<evidence type="ECO:0008006" key="4">
    <source>
        <dbReference type="Google" id="ProtNLM"/>
    </source>
</evidence>
<keyword evidence="3" id="KW-1185">Reference proteome</keyword>
<evidence type="ECO:0000313" key="2">
    <source>
        <dbReference type="EMBL" id="CCU73662.1"/>
    </source>
</evidence>
<evidence type="ECO:0000313" key="3">
    <source>
        <dbReference type="Proteomes" id="UP000011866"/>
    </source>
</evidence>
<dbReference type="PROSITE" id="PS51257">
    <property type="entry name" value="PROKAR_LIPOPROTEIN"/>
    <property type="match status" value="1"/>
</dbReference>
<dbReference type="Proteomes" id="UP000011866">
    <property type="component" value="Chromosome"/>
</dbReference>
<evidence type="ECO:0000256" key="1">
    <source>
        <dbReference type="SAM" id="SignalP"/>
    </source>
</evidence>
<sequence>MEWKFKRFALPTIVATTIICSSMLLVSACTQAQDWWTMSDADFAAEYSTMALNDDVEGQSEVAWMLFSRVNQRVNFNGKDFSQWEIWPSNEDTFSPAVKAFSVENKVRTRPHLQEPKIFLAAQHQPMAAKFSMPPNDGGEEVTRNLISYKYIMQKNLNSKAGVWNTLSTSPKIDFPIGTVEIKGDWVNSAVDGAYQLVDSTTNTTYSLLGLHIMAKMAPTPDDPFHSETPSWFWTTFEFKGNPGLANAQSLITYPDQLSQAQYTKMLVQSGLGKTAFVNYRSNGTQIRYSDAKNPNIILGNTKMEDFAGVPDGSSPDKWTAWNSSCHTCHGTTSGNPTIKAFYPFTVSTGKITDPKIDKFTSLDFVWSIAFHAR</sequence>
<dbReference type="HOGENOM" id="CLU_737564_0_0_6"/>
<reference evidence="2 3" key="1">
    <citation type="journal article" date="2013" name="Genome Announc.">
        <title>Genome Sequence of Thalassolituus oleivorans MIL-1 (DSM 14913T).</title>
        <authorList>
            <person name="Golyshin P.N."/>
            <person name="Werner J."/>
            <person name="Chernikova T.N."/>
            <person name="Tran H."/>
            <person name="Ferrer M."/>
            <person name="Yakimov M.M."/>
            <person name="Teeling H."/>
            <person name="Golyshina O.V."/>
        </authorList>
    </citation>
    <scope>NUCLEOTIDE SEQUENCE [LARGE SCALE GENOMIC DNA]</scope>
    <source>
        <strain evidence="2 3">MIL-1</strain>
    </source>
</reference>
<accession>M5DW54</accession>
<keyword evidence="1" id="KW-0732">Signal</keyword>
<name>M5DW54_9GAMM</name>
<feature type="chain" id="PRO_5004065648" description="Cytochrome c domain-containing protein" evidence="1">
    <location>
        <begin position="33"/>
        <end position="374"/>
    </location>
</feature>
<organism evidence="2 3">
    <name type="scientific">Thalassolituus oleivorans MIL-1</name>
    <dbReference type="NCBI Taxonomy" id="1298593"/>
    <lineage>
        <taxon>Bacteria</taxon>
        <taxon>Pseudomonadati</taxon>
        <taxon>Pseudomonadota</taxon>
        <taxon>Gammaproteobacteria</taxon>
        <taxon>Oceanospirillales</taxon>
        <taxon>Oceanospirillaceae</taxon>
        <taxon>Thalassolituus</taxon>
    </lineage>
</organism>
<protein>
    <recommendedName>
        <fullName evidence="4">Cytochrome c domain-containing protein</fullName>
    </recommendedName>
</protein>